<dbReference type="InterPro" id="IPR011040">
    <property type="entry name" value="Sialidase"/>
</dbReference>
<organism evidence="2 3">
    <name type="scientific">Algoriphagus halophytocola</name>
    <dbReference type="NCBI Taxonomy" id="2991499"/>
    <lineage>
        <taxon>Bacteria</taxon>
        <taxon>Pseudomonadati</taxon>
        <taxon>Bacteroidota</taxon>
        <taxon>Cytophagia</taxon>
        <taxon>Cytophagales</taxon>
        <taxon>Cyclobacteriaceae</taxon>
        <taxon>Algoriphagus</taxon>
    </lineage>
</organism>
<dbReference type="EMBL" id="CP110226">
    <property type="protein sequence ID" value="UZD23912.1"/>
    <property type="molecule type" value="Genomic_DNA"/>
</dbReference>
<accession>A0ABY6MJF0</accession>
<keyword evidence="3" id="KW-1185">Reference proteome</keyword>
<dbReference type="Gene3D" id="2.120.10.10">
    <property type="match status" value="2"/>
</dbReference>
<protein>
    <submittedName>
        <fullName evidence="2">Exo-alpha-sialidase</fullName>
    </submittedName>
</protein>
<dbReference type="SUPFAM" id="SSF50939">
    <property type="entry name" value="Sialidases"/>
    <property type="match status" value="1"/>
</dbReference>
<gene>
    <name evidence="2" type="ORF">OM944_05325</name>
</gene>
<dbReference type="PANTHER" id="PTHR43752:SF2">
    <property type="entry name" value="BNR_ASP-BOX REPEAT FAMILY PROTEIN"/>
    <property type="match status" value="1"/>
</dbReference>
<dbReference type="CDD" id="cd15482">
    <property type="entry name" value="Sialidase_non-viral"/>
    <property type="match status" value="1"/>
</dbReference>
<proteinExistence type="predicted"/>
<name>A0ABY6MJF0_9BACT</name>
<evidence type="ECO:0000259" key="1">
    <source>
        <dbReference type="Pfam" id="PF13088"/>
    </source>
</evidence>
<feature type="domain" description="Sialidase" evidence="1">
    <location>
        <begin position="57"/>
        <end position="139"/>
    </location>
</feature>
<dbReference type="PANTHER" id="PTHR43752">
    <property type="entry name" value="BNR/ASP-BOX REPEAT FAMILY PROTEIN"/>
    <property type="match status" value="1"/>
</dbReference>
<sequence>MKLSNTYKTLLLLGLLCHTGVLLAQEPLVPSLLNESIFPLQEKHTHGSSIVALPNADLLTVWFEGSGERKADDVLLMGARKKSGETNWSTPFIMADSPGIPDCNPVLFLNQNDELFLVWIAVLANEWDHSLLRLKRSKSYETSGAPLWEWQDNILLKPGDEFAAEVEKRFRDLPSPNLGWAAYAPKYEDLIRTASRDSKKTSLGWMTRIKPLLIGDRIILPLYSDGFNFSMMAISDDFGGSWSPSLPLVGKGPIQPALIQKENGDIVAMLRDSGDAPSRIQQSISKDLGESWSAARKTDFPNTASVELLKLSDGRWWMIGNDIQDGRYRLALWISDDEGESWSKPQYLEFDSSKEGRYSYPAIIQDQRGLVHLTYSKHLKEGKTIQYRLLDPTQIH</sequence>
<evidence type="ECO:0000313" key="2">
    <source>
        <dbReference type="EMBL" id="UZD23912.1"/>
    </source>
</evidence>
<dbReference type="RefSeq" id="WP_264810623.1">
    <property type="nucleotide sequence ID" value="NZ_CP110226.1"/>
</dbReference>
<evidence type="ECO:0000313" key="3">
    <source>
        <dbReference type="Proteomes" id="UP001163156"/>
    </source>
</evidence>
<dbReference type="Pfam" id="PF13088">
    <property type="entry name" value="BNR_2"/>
    <property type="match status" value="2"/>
</dbReference>
<dbReference type="InterPro" id="IPR036278">
    <property type="entry name" value="Sialidase_sf"/>
</dbReference>
<feature type="domain" description="Sialidase" evidence="1">
    <location>
        <begin position="216"/>
        <end position="373"/>
    </location>
</feature>
<dbReference type="Proteomes" id="UP001163156">
    <property type="component" value="Chromosome"/>
</dbReference>
<reference evidence="2" key="1">
    <citation type="submission" date="2022-10" db="EMBL/GenBank/DDBJ databases">
        <title>Algoriphagus sp. a novel bacteria isolate from halophytes salicornia europaea.</title>
        <authorList>
            <person name="Peng Y."/>
            <person name="Jiang L."/>
            <person name="Lee J."/>
        </authorList>
    </citation>
    <scope>NUCLEOTIDE SEQUENCE</scope>
    <source>
        <strain evidence="2">TR-M5</strain>
    </source>
</reference>